<evidence type="ECO:0000313" key="3">
    <source>
        <dbReference type="Proteomes" id="UP000254589"/>
    </source>
</evidence>
<dbReference type="AlphaFoldDB" id="A0AAJ4ZCG4"/>
<dbReference type="EMBL" id="UGSJ01000001">
    <property type="protein sequence ID" value="SUA90914.1"/>
    <property type="molecule type" value="Genomic_DNA"/>
</dbReference>
<sequence length="182" mass="19427">MTESANPSDLESGGFFIFGEGMTRISPSNGIVAFDDSTQVRITRVHHLGQHEGMRSLDRVLNGQPTAMSPVSNADPSAASRDAFRDDLRAARPGVEPEPRGLYLDIPPPSSPGFDDPPPPYSPPGVSAPYLPASPPPPYTPGEMFEAPPLYLPPGVEGLAGQAPSSGRGRLWRAIMRIAQRD</sequence>
<feature type="compositionally biased region" description="Polar residues" evidence="1">
    <location>
        <begin position="63"/>
        <end position="72"/>
    </location>
</feature>
<reference evidence="2 3" key="1">
    <citation type="submission" date="2018-06" db="EMBL/GenBank/DDBJ databases">
        <authorList>
            <consortium name="Pathogen Informatics"/>
            <person name="Doyle S."/>
        </authorList>
    </citation>
    <scope>NUCLEOTIDE SEQUENCE [LARGE SCALE GENOMIC DNA]</scope>
    <source>
        <strain evidence="2 3">NCTC13159</strain>
    </source>
</reference>
<feature type="region of interest" description="Disordered" evidence="1">
    <location>
        <begin position="63"/>
        <end position="146"/>
    </location>
</feature>
<feature type="compositionally biased region" description="Pro residues" evidence="1">
    <location>
        <begin position="106"/>
        <end position="123"/>
    </location>
</feature>
<organism evidence="2 3">
    <name type="scientific">Pandoraea pulmonicola</name>
    <dbReference type="NCBI Taxonomy" id="93221"/>
    <lineage>
        <taxon>Bacteria</taxon>
        <taxon>Pseudomonadati</taxon>
        <taxon>Pseudomonadota</taxon>
        <taxon>Betaproteobacteria</taxon>
        <taxon>Burkholderiales</taxon>
        <taxon>Burkholderiaceae</taxon>
        <taxon>Pandoraea</taxon>
    </lineage>
</organism>
<accession>A0AAJ4ZCG4</accession>
<name>A0AAJ4ZCG4_PANPU</name>
<feature type="compositionally biased region" description="Basic and acidic residues" evidence="1">
    <location>
        <begin position="82"/>
        <end position="99"/>
    </location>
</feature>
<gene>
    <name evidence="2" type="ORF">NCTC13159_02401</name>
</gene>
<proteinExistence type="predicted"/>
<evidence type="ECO:0000313" key="2">
    <source>
        <dbReference type="EMBL" id="SUA90914.1"/>
    </source>
</evidence>
<protein>
    <submittedName>
        <fullName evidence="2">Uncharacterized protein</fullName>
    </submittedName>
</protein>
<dbReference type="Proteomes" id="UP000254589">
    <property type="component" value="Unassembled WGS sequence"/>
</dbReference>
<evidence type="ECO:0000256" key="1">
    <source>
        <dbReference type="SAM" id="MobiDB-lite"/>
    </source>
</evidence>
<comment type="caution">
    <text evidence="2">The sequence shown here is derived from an EMBL/GenBank/DDBJ whole genome shotgun (WGS) entry which is preliminary data.</text>
</comment>